<evidence type="ECO:0000313" key="1">
    <source>
        <dbReference type="EMBL" id="KAJ7203371.1"/>
    </source>
</evidence>
<dbReference type="Proteomes" id="UP001219525">
    <property type="component" value="Unassembled WGS sequence"/>
</dbReference>
<organism evidence="1 2">
    <name type="scientific">Mycena pura</name>
    <dbReference type="NCBI Taxonomy" id="153505"/>
    <lineage>
        <taxon>Eukaryota</taxon>
        <taxon>Fungi</taxon>
        <taxon>Dikarya</taxon>
        <taxon>Basidiomycota</taxon>
        <taxon>Agaricomycotina</taxon>
        <taxon>Agaricomycetes</taxon>
        <taxon>Agaricomycetidae</taxon>
        <taxon>Agaricales</taxon>
        <taxon>Marasmiineae</taxon>
        <taxon>Mycenaceae</taxon>
        <taxon>Mycena</taxon>
    </lineage>
</organism>
<comment type="caution">
    <text evidence="1">The sequence shown here is derived from an EMBL/GenBank/DDBJ whole genome shotgun (WGS) entry which is preliminary data.</text>
</comment>
<dbReference type="AlphaFoldDB" id="A0AAD6Y7E1"/>
<proteinExistence type="predicted"/>
<reference evidence="1" key="1">
    <citation type="submission" date="2023-03" db="EMBL/GenBank/DDBJ databases">
        <title>Massive genome expansion in bonnet fungi (Mycena s.s.) driven by repeated elements and novel gene families across ecological guilds.</title>
        <authorList>
            <consortium name="Lawrence Berkeley National Laboratory"/>
            <person name="Harder C.B."/>
            <person name="Miyauchi S."/>
            <person name="Viragh M."/>
            <person name="Kuo A."/>
            <person name="Thoen E."/>
            <person name="Andreopoulos B."/>
            <person name="Lu D."/>
            <person name="Skrede I."/>
            <person name="Drula E."/>
            <person name="Henrissat B."/>
            <person name="Morin E."/>
            <person name="Kohler A."/>
            <person name="Barry K."/>
            <person name="LaButti K."/>
            <person name="Morin E."/>
            <person name="Salamov A."/>
            <person name="Lipzen A."/>
            <person name="Mereny Z."/>
            <person name="Hegedus B."/>
            <person name="Baldrian P."/>
            <person name="Stursova M."/>
            <person name="Weitz H."/>
            <person name="Taylor A."/>
            <person name="Grigoriev I.V."/>
            <person name="Nagy L.G."/>
            <person name="Martin F."/>
            <person name="Kauserud H."/>
        </authorList>
    </citation>
    <scope>NUCLEOTIDE SEQUENCE</scope>
    <source>
        <strain evidence="1">9144</strain>
    </source>
</reference>
<sequence length="231" mass="25113">MARVHVYVNAEEAKHSVTAHQCHHVDISVSLSPLISPPALSVTRPKHALAHQARPACPACWPSLDLFCPSARSLRLAPAHCTSLPSYRICMSARSLHLPAVPTCRMPICLLGCPPHLPAPHLSTAASHSCPYTLESQDIQGFKLFKRCNLTPSRLAQGSRASPWLLDAFLVILQAACQVVRCAVAPMFLLFSDIHFNTMTVRKLRRSHQRAAVDKVATIPAATTDVADPGD</sequence>
<protein>
    <submittedName>
        <fullName evidence="1">Uncharacterized protein</fullName>
    </submittedName>
</protein>
<dbReference type="EMBL" id="JARJCW010000051">
    <property type="protein sequence ID" value="KAJ7203371.1"/>
    <property type="molecule type" value="Genomic_DNA"/>
</dbReference>
<evidence type="ECO:0000313" key="2">
    <source>
        <dbReference type="Proteomes" id="UP001219525"/>
    </source>
</evidence>
<keyword evidence="2" id="KW-1185">Reference proteome</keyword>
<accession>A0AAD6Y7E1</accession>
<gene>
    <name evidence="1" type="ORF">GGX14DRAFT_570249</name>
</gene>
<name>A0AAD6Y7E1_9AGAR</name>